<dbReference type="Proteomes" id="UP000190188">
    <property type="component" value="Unassembled WGS sequence"/>
</dbReference>
<dbReference type="STRING" id="1324314.BVG16_24495"/>
<evidence type="ECO:0000259" key="4">
    <source>
        <dbReference type="PROSITE" id="PS50995"/>
    </source>
</evidence>
<sequence>MPVINRDLLEISTMFKTLLKTMTQEWNRRSVYNLTYPQFKMLFKLDHHGPQRVSQLAEALCITAGAVTGAADRLLSEGYIERTRDEDDRRVVYIQITDQGKSIVEKVLDSQKETITMFFDRLPDEDIKHLKRILSTVLLEIDHNNEKIEV</sequence>
<dbReference type="InterPro" id="IPR036388">
    <property type="entry name" value="WH-like_DNA-bd_sf"/>
</dbReference>
<reference evidence="5 6" key="1">
    <citation type="submission" date="2017-01" db="EMBL/GenBank/DDBJ databases">
        <title>Genome analysis of Paenibacillus selenitrireducens ES3-24.</title>
        <authorList>
            <person name="Xu D."/>
            <person name="Yao R."/>
            <person name="Zheng S."/>
        </authorList>
    </citation>
    <scope>NUCLEOTIDE SEQUENCE [LARGE SCALE GENOMIC DNA]</scope>
    <source>
        <strain evidence="5 6">ES3-24</strain>
    </source>
</reference>
<keyword evidence="6" id="KW-1185">Reference proteome</keyword>
<organism evidence="5 6">
    <name type="scientific">Paenibacillus selenitireducens</name>
    <dbReference type="NCBI Taxonomy" id="1324314"/>
    <lineage>
        <taxon>Bacteria</taxon>
        <taxon>Bacillati</taxon>
        <taxon>Bacillota</taxon>
        <taxon>Bacilli</taxon>
        <taxon>Bacillales</taxon>
        <taxon>Paenibacillaceae</taxon>
        <taxon>Paenibacillus</taxon>
    </lineage>
</organism>
<gene>
    <name evidence="5" type="ORF">BVG16_24495</name>
</gene>
<dbReference type="PANTHER" id="PTHR42756:SF1">
    <property type="entry name" value="TRANSCRIPTIONAL REPRESSOR OF EMRAB OPERON"/>
    <property type="match status" value="1"/>
</dbReference>
<name>A0A1T2X355_9BACL</name>
<evidence type="ECO:0000313" key="5">
    <source>
        <dbReference type="EMBL" id="OPA74289.1"/>
    </source>
</evidence>
<dbReference type="GO" id="GO:0003677">
    <property type="term" value="F:DNA binding"/>
    <property type="evidence" value="ECO:0007669"/>
    <property type="project" value="UniProtKB-KW"/>
</dbReference>
<dbReference type="Pfam" id="PF01047">
    <property type="entry name" value="MarR"/>
    <property type="match status" value="1"/>
</dbReference>
<dbReference type="OrthoDB" id="166070at2"/>
<protein>
    <submittedName>
        <fullName evidence="5">MarR family transcriptional regulator</fullName>
    </submittedName>
</protein>
<dbReference type="InterPro" id="IPR036390">
    <property type="entry name" value="WH_DNA-bd_sf"/>
</dbReference>
<feature type="domain" description="HTH marR-type" evidence="4">
    <location>
        <begin position="1"/>
        <end position="139"/>
    </location>
</feature>
<dbReference type="PRINTS" id="PR00598">
    <property type="entry name" value="HTHMARR"/>
</dbReference>
<dbReference type="InterPro" id="IPR023187">
    <property type="entry name" value="Tscrpt_reg_MarR-type_CS"/>
</dbReference>
<dbReference type="EMBL" id="MSZX01000011">
    <property type="protein sequence ID" value="OPA74289.1"/>
    <property type="molecule type" value="Genomic_DNA"/>
</dbReference>
<dbReference type="InterPro" id="IPR000835">
    <property type="entry name" value="HTH_MarR-typ"/>
</dbReference>
<dbReference type="PROSITE" id="PS50995">
    <property type="entry name" value="HTH_MARR_2"/>
    <property type="match status" value="1"/>
</dbReference>
<accession>A0A1T2X355</accession>
<dbReference type="PROSITE" id="PS01117">
    <property type="entry name" value="HTH_MARR_1"/>
    <property type="match status" value="1"/>
</dbReference>
<dbReference type="GO" id="GO:0003700">
    <property type="term" value="F:DNA-binding transcription factor activity"/>
    <property type="evidence" value="ECO:0007669"/>
    <property type="project" value="InterPro"/>
</dbReference>
<dbReference type="SMART" id="SM00347">
    <property type="entry name" value="HTH_MARR"/>
    <property type="match status" value="1"/>
</dbReference>
<dbReference type="RefSeq" id="WP_078501835.1">
    <property type="nucleotide sequence ID" value="NZ_MSZX01000011.1"/>
</dbReference>
<dbReference type="PANTHER" id="PTHR42756">
    <property type="entry name" value="TRANSCRIPTIONAL REGULATOR, MARR"/>
    <property type="match status" value="1"/>
</dbReference>
<proteinExistence type="predicted"/>
<evidence type="ECO:0000313" key="6">
    <source>
        <dbReference type="Proteomes" id="UP000190188"/>
    </source>
</evidence>
<comment type="caution">
    <text evidence="5">The sequence shown here is derived from an EMBL/GenBank/DDBJ whole genome shotgun (WGS) entry which is preliminary data.</text>
</comment>
<dbReference type="SUPFAM" id="SSF46785">
    <property type="entry name" value="Winged helix' DNA-binding domain"/>
    <property type="match status" value="1"/>
</dbReference>
<keyword evidence="3" id="KW-0804">Transcription</keyword>
<keyword evidence="1" id="KW-0805">Transcription regulation</keyword>
<dbReference type="AlphaFoldDB" id="A0A1T2X355"/>
<dbReference type="Gene3D" id="1.10.10.10">
    <property type="entry name" value="Winged helix-like DNA-binding domain superfamily/Winged helix DNA-binding domain"/>
    <property type="match status" value="1"/>
</dbReference>
<evidence type="ECO:0000256" key="1">
    <source>
        <dbReference type="ARBA" id="ARBA00023015"/>
    </source>
</evidence>
<evidence type="ECO:0000256" key="3">
    <source>
        <dbReference type="ARBA" id="ARBA00023163"/>
    </source>
</evidence>
<evidence type="ECO:0000256" key="2">
    <source>
        <dbReference type="ARBA" id="ARBA00023125"/>
    </source>
</evidence>
<keyword evidence="2" id="KW-0238">DNA-binding</keyword>